<dbReference type="HOGENOM" id="CLU_2592848_0_0_1"/>
<reference evidence="3" key="1">
    <citation type="submission" date="2011-08" db="EMBL/GenBank/DDBJ databases">
        <authorList>
            <person name="Rombauts S."/>
        </authorList>
    </citation>
    <scope>NUCLEOTIDE SEQUENCE</scope>
    <source>
        <strain evidence="3">London</strain>
    </source>
</reference>
<dbReference type="EMBL" id="CAEY01001957">
    <property type="status" value="NOT_ANNOTATED_CDS"/>
    <property type="molecule type" value="Genomic_DNA"/>
</dbReference>
<evidence type="ECO:0000313" key="3">
    <source>
        <dbReference type="Proteomes" id="UP000015104"/>
    </source>
</evidence>
<protein>
    <submittedName>
        <fullName evidence="2">Uncharacterized protein</fullName>
    </submittedName>
</protein>
<dbReference type="EnsemblMetazoa" id="tetur08g06000.1">
    <property type="protein sequence ID" value="tetur08g06000.1"/>
    <property type="gene ID" value="tetur08g06000"/>
</dbReference>
<keyword evidence="1" id="KW-1133">Transmembrane helix</keyword>
<proteinExistence type="predicted"/>
<dbReference type="AlphaFoldDB" id="T1KC12"/>
<sequence length="80" mass="9428">MENFRQKINNETKVKWTKTFLDTNIFSLFSTFGMIMAMAFCHGKTLISWLKSTPNFNVEVNWRRKFMIVGRQFLKNGGIS</sequence>
<accession>T1KC12</accession>
<evidence type="ECO:0000313" key="2">
    <source>
        <dbReference type="EnsemblMetazoa" id="tetur08g06000.1"/>
    </source>
</evidence>
<evidence type="ECO:0000256" key="1">
    <source>
        <dbReference type="SAM" id="Phobius"/>
    </source>
</evidence>
<organism evidence="2 3">
    <name type="scientific">Tetranychus urticae</name>
    <name type="common">Two-spotted spider mite</name>
    <dbReference type="NCBI Taxonomy" id="32264"/>
    <lineage>
        <taxon>Eukaryota</taxon>
        <taxon>Metazoa</taxon>
        <taxon>Ecdysozoa</taxon>
        <taxon>Arthropoda</taxon>
        <taxon>Chelicerata</taxon>
        <taxon>Arachnida</taxon>
        <taxon>Acari</taxon>
        <taxon>Acariformes</taxon>
        <taxon>Trombidiformes</taxon>
        <taxon>Prostigmata</taxon>
        <taxon>Eleutherengona</taxon>
        <taxon>Raphignathae</taxon>
        <taxon>Tetranychoidea</taxon>
        <taxon>Tetranychidae</taxon>
        <taxon>Tetranychus</taxon>
    </lineage>
</organism>
<keyword evidence="1" id="KW-0812">Transmembrane</keyword>
<keyword evidence="1" id="KW-0472">Membrane</keyword>
<name>T1KC12_TETUR</name>
<dbReference type="Proteomes" id="UP000015104">
    <property type="component" value="Unassembled WGS sequence"/>
</dbReference>
<keyword evidence="3" id="KW-1185">Reference proteome</keyword>
<reference evidence="2" key="2">
    <citation type="submission" date="2015-06" db="UniProtKB">
        <authorList>
            <consortium name="EnsemblMetazoa"/>
        </authorList>
    </citation>
    <scope>IDENTIFICATION</scope>
</reference>
<feature type="transmembrane region" description="Helical" evidence="1">
    <location>
        <begin position="20"/>
        <end position="41"/>
    </location>
</feature>